<protein>
    <submittedName>
        <fullName evidence="6">OLC1v1007222C1</fullName>
    </submittedName>
</protein>
<feature type="region of interest" description="Disordered" evidence="4">
    <location>
        <begin position="171"/>
        <end position="193"/>
    </location>
</feature>
<evidence type="ECO:0000256" key="1">
    <source>
        <dbReference type="ARBA" id="ARBA00023054"/>
    </source>
</evidence>
<evidence type="ECO:0000256" key="4">
    <source>
        <dbReference type="SAM" id="MobiDB-lite"/>
    </source>
</evidence>
<dbReference type="InterPro" id="IPR051861">
    <property type="entry name" value="NET_actin-binding_domain"/>
</dbReference>
<dbReference type="GO" id="GO:0051015">
    <property type="term" value="F:actin filament binding"/>
    <property type="evidence" value="ECO:0007669"/>
    <property type="project" value="TreeGrafter"/>
</dbReference>
<dbReference type="PANTHER" id="PTHR32258">
    <property type="entry name" value="PROTEIN NETWORKED 4A"/>
    <property type="match status" value="1"/>
</dbReference>
<feature type="region of interest" description="Disordered" evidence="4">
    <location>
        <begin position="102"/>
        <end position="157"/>
    </location>
</feature>
<evidence type="ECO:0000256" key="2">
    <source>
        <dbReference type="ARBA" id="ARBA00038006"/>
    </source>
</evidence>
<evidence type="ECO:0000313" key="7">
    <source>
        <dbReference type="Proteomes" id="UP001161247"/>
    </source>
</evidence>
<feature type="compositionally biased region" description="Basic and acidic residues" evidence="4">
    <location>
        <begin position="143"/>
        <end position="157"/>
    </location>
</feature>
<evidence type="ECO:0000313" key="6">
    <source>
        <dbReference type="EMBL" id="CAI9107779.1"/>
    </source>
</evidence>
<dbReference type="InterPro" id="IPR011684">
    <property type="entry name" value="NAB"/>
</dbReference>
<keyword evidence="7" id="KW-1185">Reference proteome</keyword>
<dbReference type="PROSITE" id="PS51774">
    <property type="entry name" value="NAB"/>
    <property type="match status" value="1"/>
</dbReference>
<gene>
    <name evidence="6" type="ORF">OLC1_LOCUS16004</name>
</gene>
<feature type="region of interest" description="Disordered" evidence="4">
    <location>
        <begin position="1568"/>
        <end position="1600"/>
    </location>
</feature>
<proteinExistence type="inferred from homology"/>
<name>A0AAV1DIV5_OLDCO</name>
<sequence>MATFSHTNSRRMYSWWWDSHISPKNSKWLQENLTDMDAKVKSMIKLIEEDADSFARRAEMYYKKRPELMKMVEEFYRAYRALAERYDHATGVIRHAHRTMTEAFPNQVPPMLDDSGTESQTPDMSTPARGFFEPDDLQNESLGHSDSHFNDAKRNGSKFVEGKVRKSLKFHESVDSHQKHSLANSESDQPKESEEILSLKKALAELQAEKEAGLSQYKQSLEKLSALESQISRIQEDSKGLAEQASQAEAEAQSLKENLAKLEAERESNLLQYRHCLEKISGLEDSVSHAEKDAEELNQRAINAETEAQSVKDELAKVSAEKDAALDQYVSSLEFIANLEHKLKCAEETAAKFKERAEKAENEVERLKQSITKLREEKEAAELEYHQCMETISRLENNLSLAQEEAQRLKTEIEKGVTDLKGSEEQRLLLERTNQSLHSELEALILKTGSQSQELTEKQKELGRLWTCIQEERLRFVEAETAFQTLQHLHAQAQEELRSLAFELQNKVQTLAETDTQKKNLHDEVLKVKEENKSLNELSVSSAITIKDLQNEISNLTEAKGKLEEEVELRVDQRNALQQEIYCMKEELNDLNKKNSTFMAQVHATGLDADSFGSAVRELQDDNSKLKEACERERNEKLALLGKLEILEHLIEKNSMLENSLSDLNAELEAVREKIQSLEESCQCLVDEKSSLLDEKASLQVQLQVASENLGELTEKNTALENSLCDARDELEVLKTKSMNLEESCNLLANEKGRVAAEKDILTGQLESNQMRLENLENRYAEMGERYSALEKEKELSVVKIQELETSLAVQKQDYLNLCHANEIHLASMKDEMQLLQDEIKFTKTELEMELDNNFESHTEVFILRRCARDLEEKNLSLSTKNQELLETTISLEGMLTNLKQDNMNQKLEIVSLSDHGSTLRKGIDKLLKALDIVLEHEYDGRRGQDHIYLNHILSKLEDIKTCFCKTEEETLHHAVEFSVLLAMLGDLAYHLKNLESEKCSIEQEFSSRSRELLASQNEALMLHQVKEEMKMKVMEGEETQKALQTQISDLWQRVMDLQGSCQDLERGNVEILREKESLTNEFLQLEKNSQVLEVENSALCSEILSLDCFSILLRNCIGEKSVEFSKLVKQLHNLNVDNDDIRQRLYATEQRLEELLILKEMELQKLREEHQHTKIQEQSLRSELHVVKNEADIWEAHALDTFVELQISNIFQVLYEEKIHELTKTCESFKDENATKDTELKCLRERASALASENEGLNAKLAAFVPAIALLGAHMLSLEEQTCLQGHPEVSENADLKDDATLGDHARGNSTNHNEVVDDPLLHLQSLQRRIQFIEEAVTSKEQLMSLENQSVHAELEAAMKLIADLKSENSQRRRNSKPMSEVDNGLLTKDIMLDQVSEFSPYRSSRREQVDPDSRSLESWETIDQDGSIDLTVSKTSKMVNPSTDRTASFHRVKSAKKQKNDLPTVEILVEKELGVDKLEISKRFSEPLQEGNKRKVLERLNSDVQKLTNLQITVQDLKRKLEVIGKSKKGKAIDECDILKEQLEEADAAILKLFDLNGRLTKNVESGTPLSSHHSKSSSMDSDENGSSKKRKVTEQARRVSERIGRLQLEVQKIQFVLLKLDDEKDGKGKSKAAETKRRVLLRDYLYGYGVIRSSHRRKRTPFCGCVQPRTEGD</sequence>
<dbReference type="EMBL" id="OX459122">
    <property type="protein sequence ID" value="CAI9107779.1"/>
    <property type="molecule type" value="Genomic_DNA"/>
</dbReference>
<feature type="compositionally biased region" description="Low complexity" evidence="4">
    <location>
        <begin position="1569"/>
        <end position="1583"/>
    </location>
</feature>
<feature type="coiled-coil region" evidence="3">
    <location>
        <begin position="217"/>
        <end position="412"/>
    </location>
</feature>
<feature type="domain" description="NAB" evidence="5">
    <location>
        <begin position="13"/>
        <end position="93"/>
    </location>
</feature>
<reference evidence="6" key="1">
    <citation type="submission" date="2023-03" db="EMBL/GenBank/DDBJ databases">
        <authorList>
            <person name="Julca I."/>
        </authorList>
    </citation>
    <scope>NUCLEOTIDE SEQUENCE</scope>
</reference>
<keyword evidence="1 3" id="KW-0175">Coiled coil</keyword>
<dbReference type="Proteomes" id="UP001161247">
    <property type="component" value="Chromosome 5"/>
</dbReference>
<feature type="coiled-coil region" evidence="3">
    <location>
        <begin position="1062"/>
        <end position="1096"/>
    </location>
</feature>
<feature type="coiled-coil region" evidence="3">
    <location>
        <begin position="1150"/>
        <end position="1184"/>
    </location>
</feature>
<comment type="similarity">
    <text evidence="2">Belongs to the NET family.</text>
</comment>
<dbReference type="GO" id="GO:0005886">
    <property type="term" value="C:plasma membrane"/>
    <property type="evidence" value="ECO:0007669"/>
    <property type="project" value="TreeGrafter"/>
</dbReference>
<feature type="coiled-coil region" evidence="3">
    <location>
        <begin position="1325"/>
        <end position="1377"/>
    </location>
</feature>
<dbReference type="PANTHER" id="PTHR32258:SF32">
    <property type="entry name" value="PROTEIN NETWORKED 1D"/>
    <property type="match status" value="1"/>
</dbReference>
<dbReference type="Gene3D" id="1.20.5.170">
    <property type="match status" value="1"/>
</dbReference>
<organism evidence="6 7">
    <name type="scientific">Oldenlandia corymbosa var. corymbosa</name>
    <dbReference type="NCBI Taxonomy" id="529605"/>
    <lineage>
        <taxon>Eukaryota</taxon>
        <taxon>Viridiplantae</taxon>
        <taxon>Streptophyta</taxon>
        <taxon>Embryophyta</taxon>
        <taxon>Tracheophyta</taxon>
        <taxon>Spermatophyta</taxon>
        <taxon>Magnoliopsida</taxon>
        <taxon>eudicotyledons</taxon>
        <taxon>Gunneridae</taxon>
        <taxon>Pentapetalae</taxon>
        <taxon>asterids</taxon>
        <taxon>lamiids</taxon>
        <taxon>Gentianales</taxon>
        <taxon>Rubiaceae</taxon>
        <taxon>Rubioideae</taxon>
        <taxon>Spermacoceae</taxon>
        <taxon>Hedyotis-Oldenlandia complex</taxon>
        <taxon>Oldenlandia</taxon>
    </lineage>
</organism>
<accession>A0AAV1DIV5</accession>
<feature type="coiled-coil region" evidence="3">
    <location>
        <begin position="826"/>
        <end position="888"/>
    </location>
</feature>
<evidence type="ECO:0000256" key="3">
    <source>
        <dbReference type="SAM" id="Coils"/>
    </source>
</evidence>
<evidence type="ECO:0000259" key="5">
    <source>
        <dbReference type="PROSITE" id="PS51774"/>
    </source>
</evidence>
<dbReference type="Pfam" id="PF07765">
    <property type="entry name" value="KIP1"/>
    <property type="match status" value="1"/>
</dbReference>
<feature type="coiled-coil region" evidence="3">
    <location>
        <begin position="511"/>
        <end position="793"/>
    </location>
</feature>